<dbReference type="Proteomes" id="UP000051658">
    <property type="component" value="Unassembled WGS sequence"/>
</dbReference>
<organism evidence="3 4">
    <name type="scientific">Carnobacterium divergens DSM 20623</name>
    <dbReference type="NCBI Taxonomy" id="1449336"/>
    <lineage>
        <taxon>Bacteria</taxon>
        <taxon>Bacillati</taxon>
        <taxon>Bacillota</taxon>
        <taxon>Bacilli</taxon>
        <taxon>Lactobacillales</taxon>
        <taxon>Carnobacteriaceae</taxon>
        <taxon>Carnobacterium</taxon>
    </lineage>
</organism>
<dbReference type="InterPro" id="IPR016843">
    <property type="entry name" value="S-AdoMet-dep_Ade-MeTrfase_prd"/>
</dbReference>
<dbReference type="PANTHER" id="PTHR41313">
    <property type="entry name" value="ADENINE-SPECIFIC METHYLTRANSFERASE"/>
    <property type="match status" value="1"/>
</dbReference>
<dbReference type="InterPro" id="IPR029063">
    <property type="entry name" value="SAM-dependent_MTases_sf"/>
</dbReference>
<dbReference type="GO" id="GO:0003677">
    <property type="term" value="F:DNA binding"/>
    <property type="evidence" value="ECO:0007669"/>
    <property type="project" value="InterPro"/>
</dbReference>
<dbReference type="eggNOG" id="COG0827">
    <property type="taxonomic scope" value="Bacteria"/>
</dbReference>
<dbReference type="PRINTS" id="PR00507">
    <property type="entry name" value="N12N6MTFRASE"/>
</dbReference>
<accession>A0A0R2HWS8</accession>
<dbReference type="SUPFAM" id="SSF53335">
    <property type="entry name" value="S-adenosyl-L-methionine-dependent methyltransferases"/>
    <property type="match status" value="1"/>
</dbReference>
<dbReference type="PANTHER" id="PTHR41313:SF1">
    <property type="entry name" value="DNA METHYLASE ADENINE-SPECIFIC DOMAIN-CONTAINING PROTEIN"/>
    <property type="match status" value="1"/>
</dbReference>
<gene>
    <name evidence="3" type="ORF">IV74_GL002151</name>
</gene>
<keyword evidence="3" id="KW-0808">Transferase</keyword>
<keyword evidence="3" id="KW-0489">Methyltransferase</keyword>
<dbReference type="EMBL" id="JQBS01000035">
    <property type="protein sequence ID" value="KRN54567.1"/>
    <property type="molecule type" value="Genomic_DNA"/>
</dbReference>
<dbReference type="InterPro" id="IPR048375">
    <property type="entry name" value="YtxK-like_N"/>
</dbReference>
<evidence type="ECO:0000259" key="1">
    <source>
        <dbReference type="Pfam" id="PF02384"/>
    </source>
</evidence>
<dbReference type="Gene3D" id="3.40.50.150">
    <property type="entry name" value="Vaccinia Virus protein VP39"/>
    <property type="match status" value="1"/>
</dbReference>
<dbReference type="GeneID" id="89589141"/>
<dbReference type="GO" id="GO:0008170">
    <property type="term" value="F:N-methyltransferase activity"/>
    <property type="evidence" value="ECO:0007669"/>
    <property type="project" value="InterPro"/>
</dbReference>
<dbReference type="Gene3D" id="1.10.150.470">
    <property type="match status" value="1"/>
</dbReference>
<dbReference type="Pfam" id="PF21106">
    <property type="entry name" value="YtxK_like"/>
    <property type="match status" value="1"/>
</dbReference>
<keyword evidence="4" id="KW-1185">Reference proteome</keyword>
<dbReference type="InterPro" id="IPR003356">
    <property type="entry name" value="DNA_methylase_A-5"/>
</dbReference>
<name>A0A0R2HWS8_CARDV</name>
<evidence type="ECO:0000313" key="4">
    <source>
        <dbReference type="Proteomes" id="UP000051658"/>
    </source>
</evidence>
<dbReference type="PATRIC" id="fig|1449336.4.peg.2188"/>
<sequence>MPQIEIETLFNKLDTSVKLIQSELDVSYLEALLETGENILDGRVARQVDGLPTQTVIEKLTNLYQTLPIDSMEPEEIRKAFQLALLKGAKTDNLQANHQMTPDAIGFIMSYLIEKMIGDTTKSIRLLDPAVGTGNLLSTISNSLKLKHVELDAEGIDIDDLLLSLAAVLTGLQGQTIKLTHQDAIQDLLVDPVDVVVSDLPVGYYPVDERASAFKTAAKTGHSYAHHLMIEQSLQYLKEGGVGVFLVPTQLFETEEAPALTKLIQDVSYLQGMLNLPKELFKSENSRKSILLVQKKGGTAKQAKQVLLAEIPDFKNPKAMVHFMNEVDTWKKENI</sequence>
<comment type="caution">
    <text evidence="3">The sequence shown here is derived from an EMBL/GenBank/DDBJ whole genome shotgun (WGS) entry which is preliminary data.</text>
</comment>
<evidence type="ECO:0000313" key="3">
    <source>
        <dbReference type="EMBL" id="KRN54567.1"/>
    </source>
</evidence>
<feature type="domain" description="YtxK-like N-terminal helical" evidence="2">
    <location>
        <begin position="7"/>
        <end position="88"/>
    </location>
</feature>
<dbReference type="PIRSF" id="PIRSF026567">
    <property type="entry name" value="Adenine_mtase_bact_prd"/>
    <property type="match status" value="1"/>
</dbReference>
<dbReference type="AlphaFoldDB" id="A0A0R2HWS8"/>
<dbReference type="Pfam" id="PF02384">
    <property type="entry name" value="N6_Mtase"/>
    <property type="match status" value="1"/>
</dbReference>
<dbReference type="InterPro" id="IPR052933">
    <property type="entry name" value="DNA_Protect_Modify"/>
</dbReference>
<dbReference type="RefSeq" id="WP_034569168.1">
    <property type="nucleotide sequence ID" value="NZ_JQBS01000035.1"/>
</dbReference>
<proteinExistence type="predicted"/>
<reference evidence="3 4" key="1">
    <citation type="journal article" date="2015" name="Genome Announc.">
        <title>Expanding the biotechnology potential of lactobacilli through comparative genomics of 213 strains and associated genera.</title>
        <authorList>
            <person name="Sun Z."/>
            <person name="Harris H.M."/>
            <person name="McCann A."/>
            <person name="Guo C."/>
            <person name="Argimon S."/>
            <person name="Zhang W."/>
            <person name="Yang X."/>
            <person name="Jeffery I.B."/>
            <person name="Cooney J.C."/>
            <person name="Kagawa T.F."/>
            <person name="Liu W."/>
            <person name="Song Y."/>
            <person name="Salvetti E."/>
            <person name="Wrobel A."/>
            <person name="Rasinkangas P."/>
            <person name="Parkhill J."/>
            <person name="Rea M.C."/>
            <person name="O'Sullivan O."/>
            <person name="Ritari J."/>
            <person name="Douillard F.P."/>
            <person name="Paul Ross R."/>
            <person name="Yang R."/>
            <person name="Briner A.E."/>
            <person name="Felis G.E."/>
            <person name="de Vos W.M."/>
            <person name="Barrangou R."/>
            <person name="Klaenhammer T.R."/>
            <person name="Caufield P.W."/>
            <person name="Cui Y."/>
            <person name="Zhang H."/>
            <person name="O'Toole P.W."/>
        </authorList>
    </citation>
    <scope>NUCLEOTIDE SEQUENCE [LARGE SCALE GENOMIC DNA]</scope>
    <source>
        <strain evidence="3 4">DSM 20623</strain>
    </source>
</reference>
<protein>
    <submittedName>
        <fullName evidence="3">Nucleic acid methyltransferase</fullName>
    </submittedName>
</protein>
<dbReference type="GO" id="GO:0032259">
    <property type="term" value="P:methylation"/>
    <property type="evidence" value="ECO:0007669"/>
    <property type="project" value="UniProtKB-KW"/>
</dbReference>
<feature type="domain" description="DNA methylase adenine-specific" evidence="1">
    <location>
        <begin position="98"/>
        <end position="311"/>
    </location>
</feature>
<evidence type="ECO:0000259" key="2">
    <source>
        <dbReference type="Pfam" id="PF21106"/>
    </source>
</evidence>